<keyword evidence="3" id="KW-1185">Reference proteome</keyword>
<dbReference type="Proteomes" id="UP001472866">
    <property type="component" value="Chromosome 02"/>
</dbReference>
<protein>
    <submittedName>
        <fullName evidence="2">Uncharacterized protein</fullName>
    </submittedName>
</protein>
<sequence length="205" mass="21628">MGTQEADLARCLEASDAVLTTRLGGFASGPSQPTGGAKGLHVLLLEARQALLLCRFSSSGLGGSSSLFAANKFGEGALGLRARVKDSRDGVQVRVKESGKTQGEFELVGGEMAERERIEALKCFSGLPTPALRQAQQKFCAVLEAVVSVVNAQLAASRYGEEYTHKYMQLHSPEGNDGVGTKTPARLNGKEQARATAKDSDATKT</sequence>
<gene>
    <name evidence="2" type="ORF">HKI87_02g15210</name>
</gene>
<dbReference type="EMBL" id="CP151502">
    <property type="protein sequence ID" value="WZN59993.1"/>
    <property type="molecule type" value="Genomic_DNA"/>
</dbReference>
<evidence type="ECO:0000313" key="2">
    <source>
        <dbReference type="EMBL" id="WZN59993.1"/>
    </source>
</evidence>
<organism evidence="2 3">
    <name type="scientific">Chloropicon roscoffensis</name>
    <dbReference type="NCBI Taxonomy" id="1461544"/>
    <lineage>
        <taxon>Eukaryota</taxon>
        <taxon>Viridiplantae</taxon>
        <taxon>Chlorophyta</taxon>
        <taxon>Chloropicophyceae</taxon>
        <taxon>Chloropicales</taxon>
        <taxon>Chloropicaceae</taxon>
        <taxon>Chloropicon</taxon>
    </lineage>
</organism>
<name>A0AAX4P1D6_9CHLO</name>
<proteinExistence type="predicted"/>
<dbReference type="AlphaFoldDB" id="A0AAX4P1D6"/>
<evidence type="ECO:0000313" key="3">
    <source>
        <dbReference type="Proteomes" id="UP001472866"/>
    </source>
</evidence>
<accession>A0AAX4P1D6</accession>
<feature type="region of interest" description="Disordered" evidence="1">
    <location>
        <begin position="171"/>
        <end position="205"/>
    </location>
</feature>
<feature type="compositionally biased region" description="Basic and acidic residues" evidence="1">
    <location>
        <begin position="188"/>
        <end position="205"/>
    </location>
</feature>
<reference evidence="2 3" key="1">
    <citation type="submission" date="2024-03" db="EMBL/GenBank/DDBJ databases">
        <title>Complete genome sequence of the green alga Chloropicon roscoffensis RCC1871.</title>
        <authorList>
            <person name="Lemieux C."/>
            <person name="Pombert J.-F."/>
            <person name="Otis C."/>
            <person name="Turmel M."/>
        </authorList>
    </citation>
    <scope>NUCLEOTIDE SEQUENCE [LARGE SCALE GENOMIC DNA]</scope>
    <source>
        <strain evidence="2 3">RCC1871</strain>
    </source>
</reference>
<evidence type="ECO:0000256" key="1">
    <source>
        <dbReference type="SAM" id="MobiDB-lite"/>
    </source>
</evidence>